<dbReference type="Proteomes" id="UP001144341">
    <property type="component" value="Unassembled WGS sequence"/>
</dbReference>
<keyword evidence="2 5" id="KW-0238">DNA-binding</keyword>
<dbReference type="EMBL" id="JAPWGL010000002">
    <property type="protein sequence ID" value="MCZ4223163.1"/>
    <property type="molecule type" value="Genomic_DNA"/>
</dbReference>
<dbReference type="RefSeq" id="WP_269414964.1">
    <property type="nucleotide sequence ID" value="NZ_JAPWGL010000002.1"/>
</dbReference>
<name>A0ABT4KW58_9SPHI</name>
<dbReference type="SMART" id="SM00354">
    <property type="entry name" value="HTH_LACI"/>
    <property type="match status" value="1"/>
</dbReference>
<reference evidence="5" key="1">
    <citation type="submission" date="2022-12" db="EMBL/GenBank/DDBJ databases">
        <title>Genome sequence of SJ11.</title>
        <authorList>
            <person name="Woo H."/>
        </authorList>
    </citation>
    <scope>NUCLEOTIDE SEQUENCE</scope>
    <source>
        <strain evidence="5">SJ11</strain>
    </source>
</reference>
<evidence type="ECO:0000256" key="2">
    <source>
        <dbReference type="ARBA" id="ARBA00023125"/>
    </source>
</evidence>
<organism evidence="5 6">
    <name type="scientific">Pedobacter rhodius</name>
    <dbReference type="NCBI Taxonomy" id="3004098"/>
    <lineage>
        <taxon>Bacteria</taxon>
        <taxon>Pseudomonadati</taxon>
        <taxon>Bacteroidota</taxon>
        <taxon>Sphingobacteriia</taxon>
        <taxon>Sphingobacteriales</taxon>
        <taxon>Sphingobacteriaceae</taxon>
        <taxon>Pedobacter</taxon>
    </lineage>
</organism>
<evidence type="ECO:0000256" key="1">
    <source>
        <dbReference type="ARBA" id="ARBA00023015"/>
    </source>
</evidence>
<dbReference type="SUPFAM" id="SSF53822">
    <property type="entry name" value="Periplasmic binding protein-like I"/>
    <property type="match status" value="1"/>
</dbReference>
<dbReference type="PANTHER" id="PTHR30146:SF109">
    <property type="entry name" value="HTH-TYPE TRANSCRIPTIONAL REGULATOR GALS"/>
    <property type="match status" value="1"/>
</dbReference>
<dbReference type="PROSITE" id="PS50932">
    <property type="entry name" value="HTH_LACI_2"/>
    <property type="match status" value="1"/>
</dbReference>
<evidence type="ECO:0000256" key="3">
    <source>
        <dbReference type="ARBA" id="ARBA00023163"/>
    </source>
</evidence>
<dbReference type="CDD" id="cd01392">
    <property type="entry name" value="HTH_LacI"/>
    <property type="match status" value="1"/>
</dbReference>
<dbReference type="Gene3D" id="3.40.50.2300">
    <property type="match status" value="2"/>
</dbReference>
<dbReference type="Gene3D" id="1.10.260.40">
    <property type="entry name" value="lambda repressor-like DNA-binding domains"/>
    <property type="match status" value="1"/>
</dbReference>
<keyword evidence="1" id="KW-0805">Transcription regulation</keyword>
<sequence>MREKKLSIIDLAKQLGTSATTVSFVINGKGKEKNISTALIEKIESLVAELNYQPNALAKSFRTGKTMTIGFIVDEIAQPFFSGIARFIDEKASAYGYNILFSSTKNSKKKGSEILQVFNERCVDAFIIALPNGLEKEVEQIISTDVPVVLFDRYLPALESDYVLIDNENSVIEATNHLISNGCKHIAFVTIETDQMQMLDRTIGYEKAIKAAGLESYLKKIDYQNKAHSVSEIADFLKQNSQLDAIIFSCNYLSMDGLDAIATTNLKIGEDLAMVSFDDLDVLRYFKPAITAVIQPLEKIADKIIEILIYRLRDNAVKDKLKVILNTNLEIRASSKAKITTAVDVLNK</sequence>
<feature type="domain" description="HTH lacI-type" evidence="4">
    <location>
        <begin position="6"/>
        <end position="63"/>
    </location>
</feature>
<protein>
    <submittedName>
        <fullName evidence="5">LacI family DNA-binding transcriptional regulator</fullName>
    </submittedName>
</protein>
<evidence type="ECO:0000313" key="5">
    <source>
        <dbReference type="EMBL" id="MCZ4223163.1"/>
    </source>
</evidence>
<evidence type="ECO:0000313" key="6">
    <source>
        <dbReference type="Proteomes" id="UP001144341"/>
    </source>
</evidence>
<proteinExistence type="predicted"/>
<dbReference type="PANTHER" id="PTHR30146">
    <property type="entry name" value="LACI-RELATED TRANSCRIPTIONAL REPRESSOR"/>
    <property type="match status" value="1"/>
</dbReference>
<keyword evidence="6" id="KW-1185">Reference proteome</keyword>
<dbReference type="InterPro" id="IPR046335">
    <property type="entry name" value="LacI/GalR-like_sensor"/>
</dbReference>
<dbReference type="Pfam" id="PF13377">
    <property type="entry name" value="Peripla_BP_3"/>
    <property type="match status" value="1"/>
</dbReference>
<dbReference type="InterPro" id="IPR028082">
    <property type="entry name" value="Peripla_BP_I"/>
</dbReference>
<keyword evidence="3" id="KW-0804">Transcription</keyword>
<dbReference type="Pfam" id="PF00356">
    <property type="entry name" value="LacI"/>
    <property type="match status" value="1"/>
</dbReference>
<dbReference type="InterPro" id="IPR010982">
    <property type="entry name" value="Lambda_DNA-bd_dom_sf"/>
</dbReference>
<dbReference type="InterPro" id="IPR000843">
    <property type="entry name" value="HTH_LacI"/>
</dbReference>
<accession>A0ABT4KW58</accession>
<evidence type="ECO:0000259" key="4">
    <source>
        <dbReference type="PROSITE" id="PS50932"/>
    </source>
</evidence>
<dbReference type="SUPFAM" id="SSF47413">
    <property type="entry name" value="lambda repressor-like DNA-binding domains"/>
    <property type="match status" value="1"/>
</dbReference>
<gene>
    <name evidence="5" type="ORF">O0931_07615</name>
</gene>
<comment type="caution">
    <text evidence="5">The sequence shown here is derived from an EMBL/GenBank/DDBJ whole genome shotgun (WGS) entry which is preliminary data.</text>
</comment>
<dbReference type="GO" id="GO:0003677">
    <property type="term" value="F:DNA binding"/>
    <property type="evidence" value="ECO:0007669"/>
    <property type="project" value="UniProtKB-KW"/>
</dbReference>